<dbReference type="EMBL" id="AWUE01010885">
    <property type="protein sequence ID" value="OMP11181.1"/>
    <property type="molecule type" value="Genomic_DNA"/>
</dbReference>
<dbReference type="Pfam" id="PF14111">
    <property type="entry name" value="DUF4283"/>
    <property type="match status" value="1"/>
</dbReference>
<protein>
    <recommendedName>
        <fullName evidence="1">DUF4283 domain-containing protein</fullName>
    </recommendedName>
</protein>
<organism evidence="2 3">
    <name type="scientific">Corchorus olitorius</name>
    <dbReference type="NCBI Taxonomy" id="93759"/>
    <lineage>
        <taxon>Eukaryota</taxon>
        <taxon>Viridiplantae</taxon>
        <taxon>Streptophyta</taxon>
        <taxon>Embryophyta</taxon>
        <taxon>Tracheophyta</taxon>
        <taxon>Spermatophyta</taxon>
        <taxon>Magnoliopsida</taxon>
        <taxon>eudicotyledons</taxon>
        <taxon>Gunneridae</taxon>
        <taxon>Pentapetalae</taxon>
        <taxon>rosids</taxon>
        <taxon>malvids</taxon>
        <taxon>Malvales</taxon>
        <taxon>Malvaceae</taxon>
        <taxon>Grewioideae</taxon>
        <taxon>Apeibeae</taxon>
        <taxon>Corchorus</taxon>
    </lineage>
</organism>
<evidence type="ECO:0000313" key="3">
    <source>
        <dbReference type="Proteomes" id="UP000187203"/>
    </source>
</evidence>
<reference evidence="3" key="1">
    <citation type="submission" date="2013-09" db="EMBL/GenBank/DDBJ databases">
        <title>Corchorus olitorius genome sequencing.</title>
        <authorList>
            <person name="Alam M."/>
            <person name="Haque M.S."/>
            <person name="Islam M.S."/>
            <person name="Emdad E.M."/>
            <person name="Islam M.M."/>
            <person name="Ahmed B."/>
            <person name="Halim A."/>
            <person name="Hossen Q.M.M."/>
            <person name="Hossain M.Z."/>
            <person name="Ahmed R."/>
            <person name="Khan M.M."/>
            <person name="Islam R."/>
            <person name="Rashid M.M."/>
            <person name="Khan S.A."/>
            <person name="Rahman M.S."/>
            <person name="Alam M."/>
            <person name="Yahiya A.S."/>
            <person name="Khan M.S."/>
            <person name="Azam M.S."/>
            <person name="Haque T."/>
            <person name="Lashkar M.Z.H."/>
            <person name="Akhand A.I."/>
            <person name="Morshed G."/>
            <person name="Roy S."/>
            <person name="Uddin K.S."/>
            <person name="Rabeya T."/>
            <person name="Hossain A.S."/>
            <person name="Chowdhury A."/>
            <person name="Snigdha A.R."/>
            <person name="Mortoza M.S."/>
            <person name="Matin S.A."/>
            <person name="Hoque S.M.E."/>
            <person name="Islam M.K."/>
            <person name="Roy D.K."/>
            <person name="Haider R."/>
            <person name="Moosa M.M."/>
            <person name="Elias S.M."/>
            <person name="Hasan A.M."/>
            <person name="Jahan S."/>
            <person name="Shafiuddin M."/>
            <person name="Mahmood N."/>
            <person name="Shommy N.S."/>
        </authorList>
    </citation>
    <scope>NUCLEOTIDE SEQUENCE [LARGE SCALE GENOMIC DNA]</scope>
    <source>
        <strain evidence="3">cv. O-4</strain>
    </source>
</reference>
<dbReference type="Proteomes" id="UP000187203">
    <property type="component" value="Unassembled WGS sequence"/>
</dbReference>
<dbReference type="STRING" id="93759.A0A1R3KVR2"/>
<evidence type="ECO:0000313" key="2">
    <source>
        <dbReference type="EMBL" id="OMP11181.1"/>
    </source>
</evidence>
<dbReference type="PANTHER" id="PTHR31286">
    <property type="entry name" value="GLYCINE-RICH CELL WALL STRUCTURAL PROTEIN 1.8-LIKE"/>
    <property type="match status" value="1"/>
</dbReference>
<dbReference type="PANTHER" id="PTHR31286:SF180">
    <property type="entry name" value="OS10G0362600 PROTEIN"/>
    <property type="match status" value="1"/>
</dbReference>
<gene>
    <name evidence="2" type="ORF">COLO4_03978</name>
</gene>
<proteinExistence type="predicted"/>
<keyword evidence="3" id="KW-1185">Reference proteome</keyword>
<name>A0A1R3KVR2_9ROSI</name>
<sequence length="219" mass="24456">MPLSSTNAEEVVATGIALPFTLAARERKRISLLVLFAETDIPNFRAIEEDEDESVVRSLSKSTLIGKILADRLLFKRGVIGVLRSMWSEEVVSDIRELAANTYSISFNSEAQRRRALEEGPWSIMGTCLVLREWMPGVNVEEMDFSDVEVWVQISNIPLEMMTEAKADMIGRRLGRACIAFLVVASGLSFLYEIGVGRWVERVWASDDSASSLVGHQDQ</sequence>
<dbReference type="AlphaFoldDB" id="A0A1R3KVR2"/>
<comment type="caution">
    <text evidence="2">The sequence shown here is derived from an EMBL/GenBank/DDBJ whole genome shotgun (WGS) entry which is preliminary data.</text>
</comment>
<accession>A0A1R3KVR2</accession>
<feature type="domain" description="DUF4283" evidence="1">
    <location>
        <begin position="61"/>
        <end position="142"/>
    </location>
</feature>
<dbReference type="OrthoDB" id="1748760at2759"/>
<dbReference type="InterPro" id="IPR040256">
    <property type="entry name" value="At4g02000-like"/>
</dbReference>
<dbReference type="InterPro" id="IPR025558">
    <property type="entry name" value="DUF4283"/>
</dbReference>
<evidence type="ECO:0000259" key="1">
    <source>
        <dbReference type="Pfam" id="PF14111"/>
    </source>
</evidence>